<keyword evidence="1" id="KW-0812">Transmembrane</keyword>
<sequence>MSDMPEINLDEVTSDKREIVYLRTANQHQALVKANRALLLLVMGLMAVVFVLGFVLLPRQNLLTEIQKHQAISAVYATQNPALSAEISALKGQLFGLLSGSIESKLRTLEENIKKGSVADSLDTIRDLKGDVKILTTYSIDSPARVDGAAVNQALIKELNDVKDLVYLTFVSCGLMIAAIAGVWLRSRYRLTHQRSSQTYLGRGD</sequence>
<gene>
    <name evidence="2" type="ORF">A1507_02545</name>
</gene>
<evidence type="ECO:0000256" key="1">
    <source>
        <dbReference type="SAM" id="Phobius"/>
    </source>
</evidence>
<feature type="transmembrane region" description="Helical" evidence="1">
    <location>
        <begin position="37"/>
        <end position="57"/>
    </location>
</feature>
<keyword evidence="1" id="KW-1133">Transmembrane helix</keyword>
<dbReference type="RefSeq" id="WP_064041946.1">
    <property type="nucleotide sequence ID" value="NZ_LUUJ01000110.1"/>
</dbReference>
<proteinExistence type="predicted"/>
<evidence type="ECO:0000313" key="2">
    <source>
        <dbReference type="EMBL" id="OAI12382.1"/>
    </source>
</evidence>
<dbReference type="AlphaFoldDB" id="A0A177N3D5"/>
<reference evidence="2 3" key="1">
    <citation type="submission" date="2016-03" db="EMBL/GenBank/DDBJ databases">
        <authorList>
            <person name="Ploux O."/>
        </authorList>
    </citation>
    <scope>NUCLEOTIDE SEQUENCE [LARGE SCALE GENOMIC DNA]</scope>
    <source>
        <strain evidence="2 3">R-45378</strain>
    </source>
</reference>
<accession>A0A177N3D5</accession>
<protein>
    <submittedName>
        <fullName evidence="2">Uncharacterized protein</fullName>
    </submittedName>
</protein>
<name>A0A177N3D5_9GAMM</name>
<comment type="caution">
    <text evidence="2">The sequence shown here is derived from an EMBL/GenBank/DDBJ whole genome shotgun (WGS) entry which is preliminary data.</text>
</comment>
<evidence type="ECO:0000313" key="3">
    <source>
        <dbReference type="Proteomes" id="UP000077857"/>
    </source>
</evidence>
<feature type="transmembrane region" description="Helical" evidence="1">
    <location>
        <begin position="165"/>
        <end position="185"/>
    </location>
</feature>
<dbReference type="OrthoDB" id="5573112at2"/>
<dbReference type="EMBL" id="LUUJ01000110">
    <property type="protein sequence ID" value="OAI12382.1"/>
    <property type="molecule type" value="Genomic_DNA"/>
</dbReference>
<keyword evidence="1" id="KW-0472">Membrane</keyword>
<dbReference type="Proteomes" id="UP000077857">
    <property type="component" value="Unassembled WGS sequence"/>
</dbReference>
<organism evidence="2 3">
    <name type="scientific">Methylomonas koyamae</name>
    <dbReference type="NCBI Taxonomy" id="702114"/>
    <lineage>
        <taxon>Bacteria</taxon>
        <taxon>Pseudomonadati</taxon>
        <taxon>Pseudomonadota</taxon>
        <taxon>Gammaproteobacteria</taxon>
        <taxon>Methylococcales</taxon>
        <taxon>Methylococcaceae</taxon>
        <taxon>Methylomonas</taxon>
    </lineage>
</organism>